<accession>A0A835TPQ4</accession>
<dbReference type="EMBL" id="JADDUC020000041">
    <property type="protein sequence ID" value="KAI1229589.1"/>
    <property type="molecule type" value="Genomic_DNA"/>
</dbReference>
<reference evidence="3 4" key="2">
    <citation type="journal article" date="2021" name="J. Hered.">
        <title>Feather Gene Expression Elucidates the Developmental Basis of Plumage Iridescence in African Starlings.</title>
        <authorList>
            <person name="Rubenstein D.R."/>
            <person name="Corvelo A."/>
            <person name="MacManes M.D."/>
            <person name="Maia R."/>
            <person name="Narzisi G."/>
            <person name="Rousaki A."/>
            <person name="Vandenabeele P."/>
            <person name="Shawkey M.D."/>
            <person name="Solomon J."/>
        </authorList>
    </citation>
    <scope>NUCLEOTIDE SEQUENCE [LARGE SCALE GENOMIC DNA]</scope>
    <source>
        <strain evidence="3">SS15</strain>
    </source>
</reference>
<feature type="region of interest" description="Disordered" evidence="1">
    <location>
        <begin position="1"/>
        <end position="94"/>
    </location>
</feature>
<proteinExistence type="predicted"/>
<evidence type="ECO:0000313" key="4">
    <source>
        <dbReference type="Proteomes" id="UP000618051"/>
    </source>
</evidence>
<dbReference type="OrthoDB" id="8690403at2759"/>
<name>A0A835TPQ4_9PASS</name>
<feature type="non-terminal residue" evidence="2">
    <location>
        <position position="94"/>
    </location>
</feature>
<evidence type="ECO:0000313" key="3">
    <source>
        <dbReference type="EMBL" id="KAI1229589.1"/>
    </source>
</evidence>
<reference evidence="2" key="1">
    <citation type="submission" date="2020-10" db="EMBL/GenBank/DDBJ databases">
        <title>Feather gene expression reveals the developmental basis of iridescence in African starlings.</title>
        <authorList>
            <person name="Rubenstein D.R."/>
        </authorList>
    </citation>
    <scope>NUCLEOTIDE SEQUENCE</scope>
    <source>
        <strain evidence="2">SS15</strain>
        <tissue evidence="2">Liver</tissue>
    </source>
</reference>
<keyword evidence="4" id="KW-1185">Reference proteome</keyword>
<dbReference type="Proteomes" id="UP000618051">
    <property type="component" value="Unassembled WGS sequence"/>
</dbReference>
<evidence type="ECO:0000256" key="1">
    <source>
        <dbReference type="SAM" id="MobiDB-lite"/>
    </source>
</evidence>
<organism evidence="2">
    <name type="scientific">Lamprotornis superbus</name>
    <dbReference type="NCBI Taxonomy" id="245042"/>
    <lineage>
        <taxon>Eukaryota</taxon>
        <taxon>Metazoa</taxon>
        <taxon>Chordata</taxon>
        <taxon>Craniata</taxon>
        <taxon>Vertebrata</taxon>
        <taxon>Euteleostomi</taxon>
        <taxon>Archelosauria</taxon>
        <taxon>Archosauria</taxon>
        <taxon>Dinosauria</taxon>
        <taxon>Saurischia</taxon>
        <taxon>Theropoda</taxon>
        <taxon>Coelurosauria</taxon>
        <taxon>Aves</taxon>
        <taxon>Neognathae</taxon>
        <taxon>Neoaves</taxon>
        <taxon>Telluraves</taxon>
        <taxon>Australaves</taxon>
        <taxon>Passeriformes</taxon>
        <taxon>Sturnidae</taxon>
        <taxon>Lamprotornis</taxon>
    </lineage>
</organism>
<reference evidence="3" key="3">
    <citation type="submission" date="2022-01" db="EMBL/GenBank/DDBJ databases">
        <authorList>
            <person name="Rubenstein D.R."/>
        </authorList>
    </citation>
    <scope>NUCLEOTIDE SEQUENCE</scope>
    <source>
        <strain evidence="3">SS15</strain>
        <tissue evidence="3">Liver</tissue>
    </source>
</reference>
<feature type="non-terminal residue" evidence="2">
    <location>
        <position position="1"/>
    </location>
</feature>
<sequence>PRHGGAARDPALPEIHGAADPETSVPEAGEGNRTGLQNRPALPERGHRGPAGGQRGVPGGALRGHQPVCHPRQACHHHAQGHPAGTADPRRARL</sequence>
<gene>
    <name evidence="3" type="ORF">IHE44_0011780</name>
    <name evidence="2" type="ORF">IHE44_012521</name>
</gene>
<protein>
    <submittedName>
        <fullName evidence="2">Uncharacterized protein</fullName>
    </submittedName>
</protein>
<dbReference type="EMBL" id="JADDUC010000619">
    <property type="protein sequence ID" value="KAG0112969.1"/>
    <property type="molecule type" value="Genomic_DNA"/>
</dbReference>
<evidence type="ECO:0000313" key="2">
    <source>
        <dbReference type="EMBL" id="KAG0112969.1"/>
    </source>
</evidence>
<dbReference type="AlphaFoldDB" id="A0A835TPQ4"/>
<comment type="caution">
    <text evidence="2">The sequence shown here is derived from an EMBL/GenBank/DDBJ whole genome shotgun (WGS) entry which is preliminary data.</text>
</comment>
<feature type="compositionally biased region" description="Gly residues" evidence="1">
    <location>
        <begin position="49"/>
        <end position="62"/>
    </location>
</feature>